<protein>
    <submittedName>
        <fullName evidence="1">Uncharacterized protein</fullName>
    </submittedName>
</protein>
<organism evidence="1 2">
    <name type="scientific">Leucogyrophana mollusca</name>
    <dbReference type="NCBI Taxonomy" id="85980"/>
    <lineage>
        <taxon>Eukaryota</taxon>
        <taxon>Fungi</taxon>
        <taxon>Dikarya</taxon>
        <taxon>Basidiomycota</taxon>
        <taxon>Agaricomycotina</taxon>
        <taxon>Agaricomycetes</taxon>
        <taxon>Agaricomycetidae</taxon>
        <taxon>Boletales</taxon>
        <taxon>Boletales incertae sedis</taxon>
        <taxon>Leucogyrophana</taxon>
    </lineage>
</organism>
<evidence type="ECO:0000313" key="2">
    <source>
        <dbReference type="Proteomes" id="UP000790709"/>
    </source>
</evidence>
<proteinExistence type="predicted"/>
<sequence length="186" mass="21026">MVSISLNSPPLYAHPSILRPQPTDYSSDMSMHGAPSITRTELNTPREQLQKLKNLLADEALTLCQHSMEVKDSFKEVATTLEILAQNSHFNKGQRRKCDGLRKAWDGLHTAYDTLLWDSRKVAGKAQATVRDFVDMFIRYISNPKISAEAKNAELKKLDEKLEVDQKSAHGTSENFLDLSDQIREP</sequence>
<name>A0ACB8B4C5_9AGAM</name>
<reference evidence="1" key="1">
    <citation type="journal article" date="2021" name="New Phytol.">
        <title>Evolutionary innovations through gain and loss of genes in the ectomycorrhizal Boletales.</title>
        <authorList>
            <person name="Wu G."/>
            <person name="Miyauchi S."/>
            <person name="Morin E."/>
            <person name="Kuo A."/>
            <person name="Drula E."/>
            <person name="Varga T."/>
            <person name="Kohler A."/>
            <person name="Feng B."/>
            <person name="Cao Y."/>
            <person name="Lipzen A."/>
            <person name="Daum C."/>
            <person name="Hundley H."/>
            <person name="Pangilinan J."/>
            <person name="Johnson J."/>
            <person name="Barry K."/>
            <person name="LaButti K."/>
            <person name="Ng V."/>
            <person name="Ahrendt S."/>
            <person name="Min B."/>
            <person name="Choi I.G."/>
            <person name="Park H."/>
            <person name="Plett J.M."/>
            <person name="Magnuson J."/>
            <person name="Spatafora J.W."/>
            <person name="Nagy L.G."/>
            <person name="Henrissat B."/>
            <person name="Grigoriev I.V."/>
            <person name="Yang Z.L."/>
            <person name="Xu J."/>
            <person name="Martin F.M."/>
        </authorList>
    </citation>
    <scope>NUCLEOTIDE SEQUENCE</scope>
    <source>
        <strain evidence="1">KUC20120723A-06</strain>
    </source>
</reference>
<evidence type="ECO:0000313" key="1">
    <source>
        <dbReference type="EMBL" id="KAH7920561.1"/>
    </source>
</evidence>
<gene>
    <name evidence="1" type="ORF">BV22DRAFT_793309</name>
</gene>
<dbReference type="EMBL" id="MU266571">
    <property type="protein sequence ID" value="KAH7920561.1"/>
    <property type="molecule type" value="Genomic_DNA"/>
</dbReference>
<dbReference type="Proteomes" id="UP000790709">
    <property type="component" value="Unassembled WGS sequence"/>
</dbReference>
<accession>A0ACB8B4C5</accession>
<comment type="caution">
    <text evidence="1">The sequence shown here is derived from an EMBL/GenBank/DDBJ whole genome shotgun (WGS) entry which is preliminary data.</text>
</comment>
<keyword evidence="2" id="KW-1185">Reference proteome</keyword>